<protein>
    <submittedName>
        <fullName evidence="5">Zinc knuckle domain protein</fullName>
    </submittedName>
</protein>
<dbReference type="SMART" id="SM00343">
    <property type="entry name" value="ZnF_C2HC"/>
    <property type="match status" value="5"/>
</dbReference>
<dbReference type="GO" id="GO:0008270">
    <property type="term" value="F:zinc ion binding"/>
    <property type="evidence" value="ECO:0007669"/>
    <property type="project" value="UniProtKB-KW"/>
</dbReference>
<dbReference type="GO" id="GO:0003676">
    <property type="term" value="F:nucleic acid binding"/>
    <property type="evidence" value="ECO:0007669"/>
    <property type="project" value="InterPro"/>
</dbReference>
<dbReference type="GeneID" id="26304080"/>
<dbReference type="Gene3D" id="4.10.60.10">
    <property type="entry name" value="Zinc finger, CCHC-type"/>
    <property type="match status" value="4"/>
</dbReference>
<gene>
    <name evidence="5" type="ORF">PAN0_007d3138</name>
</gene>
<evidence type="ECO:0000313" key="5">
    <source>
        <dbReference type="EMBL" id="GAK64922.1"/>
    </source>
</evidence>
<evidence type="ECO:0000256" key="3">
    <source>
        <dbReference type="SAM" id="MobiDB-lite"/>
    </source>
</evidence>
<dbReference type="Proteomes" id="UP000053758">
    <property type="component" value="Unassembled WGS sequence"/>
</dbReference>
<dbReference type="Pfam" id="PF00098">
    <property type="entry name" value="zf-CCHC"/>
    <property type="match status" value="4"/>
</dbReference>
<feature type="domain" description="CCHC-type" evidence="4">
    <location>
        <begin position="122"/>
        <end position="137"/>
    </location>
</feature>
<dbReference type="Pfam" id="PF14392">
    <property type="entry name" value="zf-CCHC_4"/>
    <property type="match status" value="1"/>
</dbReference>
<sequence>MSRRPGCYVCGQLGHLAENCSFSERRCFNCLEPGHESSACEAPRTADAKQCYGCGGKGHIRADCPTPASGAAKACYTCGEQGHRARDCPQNPKPVEAKEAKPAPAAPGTAQPKPKKVKVKSCYTCNQPGHIAKECPQQPMAEAPGSNAAAALTA</sequence>
<dbReference type="GO" id="GO:0006397">
    <property type="term" value="P:mRNA processing"/>
    <property type="evidence" value="ECO:0007669"/>
    <property type="project" value="UniProtKB-KW"/>
</dbReference>
<feature type="domain" description="CCHC-type" evidence="4">
    <location>
        <begin position="51"/>
        <end position="65"/>
    </location>
</feature>
<proteinExistence type="predicted"/>
<feature type="domain" description="CCHC-type" evidence="4">
    <location>
        <begin position="7"/>
        <end position="20"/>
    </location>
</feature>
<dbReference type="InterPro" id="IPR036875">
    <property type="entry name" value="Znf_CCHC_sf"/>
</dbReference>
<name>A0A081CE26_PSEA2</name>
<feature type="domain" description="CCHC-type" evidence="4">
    <location>
        <begin position="75"/>
        <end position="90"/>
    </location>
</feature>
<keyword evidence="2" id="KW-0862">Zinc</keyword>
<organism evidence="5">
    <name type="scientific">Pseudozyma antarctica</name>
    <name type="common">Yeast</name>
    <name type="synonym">Candida antarctica</name>
    <dbReference type="NCBI Taxonomy" id="84753"/>
    <lineage>
        <taxon>Eukaryota</taxon>
        <taxon>Fungi</taxon>
        <taxon>Dikarya</taxon>
        <taxon>Basidiomycota</taxon>
        <taxon>Ustilaginomycotina</taxon>
        <taxon>Ustilaginomycetes</taxon>
        <taxon>Ustilaginales</taxon>
        <taxon>Ustilaginaceae</taxon>
        <taxon>Moesziomyces</taxon>
    </lineage>
</organism>
<dbReference type="RefSeq" id="XP_014656709.1">
    <property type="nucleotide sequence ID" value="XM_014801223.1"/>
</dbReference>
<dbReference type="PROSITE" id="PS50158">
    <property type="entry name" value="ZF_CCHC"/>
    <property type="match status" value="4"/>
</dbReference>
<dbReference type="AlphaFoldDB" id="A0A081CE26"/>
<dbReference type="HOGENOM" id="CLU_058879_4_0_1"/>
<evidence type="ECO:0000256" key="2">
    <source>
        <dbReference type="PROSITE-ProRule" id="PRU00047"/>
    </source>
</evidence>
<keyword evidence="1" id="KW-0507">mRNA processing</keyword>
<accession>A0A081CE26</accession>
<dbReference type="SUPFAM" id="SSF57756">
    <property type="entry name" value="Retrovirus zinc finger-like domains"/>
    <property type="match status" value="3"/>
</dbReference>
<feature type="compositionally biased region" description="Low complexity" evidence="3">
    <location>
        <begin position="102"/>
        <end position="112"/>
    </location>
</feature>
<keyword evidence="2" id="KW-0479">Metal-binding</keyword>
<reference evidence="5" key="1">
    <citation type="submission" date="2014-07" db="EMBL/GenBank/DDBJ databases">
        <title>Draft genome sequence of the yeast Pseudozyma antarctica JCM 10317 known as a producer of lipase B which used in a wide range of industrial applications.</title>
        <authorList>
            <person name="Morita T."/>
            <person name="Saika A."/>
            <person name="Koike H."/>
        </authorList>
    </citation>
    <scope>NUCLEOTIDE SEQUENCE</scope>
    <source>
        <strain evidence="5">JCM 10317</strain>
    </source>
</reference>
<dbReference type="EMBL" id="DF830074">
    <property type="protein sequence ID" value="GAK64922.1"/>
    <property type="molecule type" value="Genomic_DNA"/>
</dbReference>
<dbReference type="PANTHER" id="PTHR23002">
    <property type="entry name" value="ZINC FINGER CCHC DOMAIN CONTAINING PROTEIN"/>
    <property type="match status" value="1"/>
</dbReference>
<evidence type="ECO:0000313" key="6">
    <source>
        <dbReference type="Proteomes" id="UP000053758"/>
    </source>
</evidence>
<evidence type="ECO:0000256" key="1">
    <source>
        <dbReference type="ARBA" id="ARBA00022664"/>
    </source>
</evidence>
<keyword evidence="6" id="KW-1185">Reference proteome</keyword>
<evidence type="ECO:0000259" key="4">
    <source>
        <dbReference type="PROSITE" id="PS50158"/>
    </source>
</evidence>
<dbReference type="InterPro" id="IPR001878">
    <property type="entry name" value="Znf_CCHC"/>
</dbReference>
<dbReference type="InterPro" id="IPR051714">
    <property type="entry name" value="Znf_CCHC_NABP"/>
</dbReference>
<feature type="region of interest" description="Disordered" evidence="3">
    <location>
        <begin position="82"/>
        <end position="117"/>
    </location>
</feature>
<dbReference type="InterPro" id="IPR025836">
    <property type="entry name" value="Zn_knuckle_CX2CX4HX4C"/>
</dbReference>
<keyword evidence="2" id="KW-0863">Zinc-finger</keyword>